<comment type="caution">
    <text evidence="1">The sequence shown here is derived from an EMBL/GenBank/DDBJ whole genome shotgun (WGS) entry which is preliminary data.</text>
</comment>
<reference evidence="2" key="1">
    <citation type="journal article" date="2019" name="Int. J. Syst. Evol. Microbiol.">
        <title>The Global Catalogue of Microorganisms (GCM) 10K type strain sequencing project: providing services to taxonomists for standard genome sequencing and annotation.</title>
        <authorList>
            <consortium name="The Broad Institute Genomics Platform"/>
            <consortium name="The Broad Institute Genome Sequencing Center for Infectious Disease"/>
            <person name="Wu L."/>
            <person name="Ma J."/>
        </authorList>
    </citation>
    <scope>NUCLEOTIDE SEQUENCE [LARGE SCALE GENOMIC DNA]</scope>
    <source>
        <strain evidence="2">JCM 17919</strain>
    </source>
</reference>
<name>A0ABP8GJB1_9BACT</name>
<sequence>MLYKGPDGYAPDSLYICTLKMNTSTHNKHFIFHTPGATRMYDVCFDLFRYLSRRGI</sequence>
<protein>
    <submittedName>
        <fullName evidence="1">Uncharacterized protein</fullName>
    </submittedName>
</protein>
<keyword evidence="2" id="KW-1185">Reference proteome</keyword>
<proteinExistence type="predicted"/>
<organism evidence="1 2">
    <name type="scientific">Flaviaesturariibacter amylovorans</name>
    <dbReference type="NCBI Taxonomy" id="1084520"/>
    <lineage>
        <taxon>Bacteria</taxon>
        <taxon>Pseudomonadati</taxon>
        <taxon>Bacteroidota</taxon>
        <taxon>Chitinophagia</taxon>
        <taxon>Chitinophagales</taxon>
        <taxon>Chitinophagaceae</taxon>
        <taxon>Flaviaestuariibacter</taxon>
    </lineage>
</organism>
<accession>A0ABP8GJB1</accession>
<dbReference type="Proteomes" id="UP001501725">
    <property type="component" value="Unassembled WGS sequence"/>
</dbReference>
<evidence type="ECO:0000313" key="2">
    <source>
        <dbReference type="Proteomes" id="UP001501725"/>
    </source>
</evidence>
<evidence type="ECO:0000313" key="1">
    <source>
        <dbReference type="EMBL" id="GAA4325434.1"/>
    </source>
</evidence>
<gene>
    <name evidence="1" type="ORF">GCM10023184_13400</name>
</gene>
<dbReference type="EMBL" id="BAABGY010000006">
    <property type="protein sequence ID" value="GAA4325434.1"/>
    <property type="molecule type" value="Genomic_DNA"/>
</dbReference>